<dbReference type="PROSITE" id="PS00211">
    <property type="entry name" value="ABC_TRANSPORTER_1"/>
    <property type="match status" value="1"/>
</dbReference>
<evidence type="ECO:0000256" key="7">
    <source>
        <dbReference type="SAM" id="Phobius"/>
    </source>
</evidence>
<dbReference type="GO" id="GO:0005524">
    <property type="term" value="F:ATP binding"/>
    <property type="evidence" value="ECO:0007669"/>
    <property type="project" value="UniProtKB-KW"/>
</dbReference>
<evidence type="ECO:0000256" key="2">
    <source>
        <dbReference type="ARBA" id="ARBA00022692"/>
    </source>
</evidence>
<feature type="domain" description="ABC transporter" evidence="8">
    <location>
        <begin position="337"/>
        <end position="583"/>
    </location>
</feature>
<dbReference type="Gene3D" id="3.40.50.300">
    <property type="entry name" value="P-loop containing nucleotide triphosphate hydrolases"/>
    <property type="match status" value="1"/>
</dbReference>
<sequence length="589" mass="63124">MREVVQQIFLLTGTAVRASPGRAAICLLEMVGTLITVLSPLWLKVLVDGAVAHDRGAIVLAVVALMVSAGVAFALTLAGNHARIGLAERAGFEFDRQIAELTSRIPSLEHQERADYLDQLEVIREQRSALGNALRFLLVLVRSMLFSVATLVVAATVEPRLLIVMVAGLPALIGTRYRYRWKSDAEQASAARWRLTRHLGELVTSASAGMELRIFNLRGEIRSRLRRSVDAAGAPYVAADRKSALLSFAESAFFLLVAGLVIGWLVLDSTPGTVALAIAMLAGLQSAAVQSAWMAAHAADSLRTAGRLLWLRSYAARVAREQYAGTLRPPTELREGIALEGVSFRYHGAESSSLRDVSLVLPAGAVVALVGENGAGKSTLVKLLTGLYRPTGGRILVDGVDLTEFDVEAWRSSGSAAFQDYAKFEFSVRESVGVGLLRSFDDASAVRTALHRAAADELEGSLPAGLATQLGPTWEGGVDLSGGQWQKVALARALMRQEPLLLVFDEPTSALDAPTEHALFERYAAAARAGATRGAITLLVTHRFSTVRVADLILVLSDGEVAEYGSHEELIAAQGHYAALYHLQAAGYR</sequence>
<dbReference type="PANTHER" id="PTHR24221:SF654">
    <property type="entry name" value="ATP-BINDING CASSETTE SUB-FAMILY B MEMBER 6"/>
    <property type="match status" value="1"/>
</dbReference>
<feature type="transmembrane region" description="Helical" evidence="7">
    <location>
        <begin position="245"/>
        <end position="267"/>
    </location>
</feature>
<keyword evidence="6 7" id="KW-0472">Membrane</keyword>
<evidence type="ECO:0000259" key="9">
    <source>
        <dbReference type="PROSITE" id="PS50929"/>
    </source>
</evidence>
<name>A0ABV7YET8_9ACTN</name>
<dbReference type="InterPro" id="IPR011527">
    <property type="entry name" value="ABC1_TM_dom"/>
</dbReference>
<feature type="transmembrane region" description="Helical" evidence="7">
    <location>
        <begin position="273"/>
        <end position="293"/>
    </location>
</feature>
<dbReference type="EMBL" id="JBHRZH010000018">
    <property type="protein sequence ID" value="MFC3763462.1"/>
    <property type="molecule type" value="Genomic_DNA"/>
</dbReference>
<dbReference type="InterPro" id="IPR036640">
    <property type="entry name" value="ABC1_TM_sf"/>
</dbReference>
<keyword evidence="11" id="KW-1185">Reference proteome</keyword>
<dbReference type="PROSITE" id="PS50929">
    <property type="entry name" value="ABC_TM1F"/>
    <property type="match status" value="1"/>
</dbReference>
<dbReference type="InterPro" id="IPR017871">
    <property type="entry name" value="ABC_transporter-like_CS"/>
</dbReference>
<evidence type="ECO:0000256" key="1">
    <source>
        <dbReference type="ARBA" id="ARBA00004651"/>
    </source>
</evidence>
<dbReference type="Pfam" id="PF00005">
    <property type="entry name" value="ABC_tran"/>
    <property type="match status" value="1"/>
</dbReference>
<keyword evidence="2 7" id="KW-0812">Transmembrane</keyword>
<evidence type="ECO:0000256" key="5">
    <source>
        <dbReference type="ARBA" id="ARBA00022989"/>
    </source>
</evidence>
<dbReference type="PROSITE" id="PS50893">
    <property type="entry name" value="ABC_TRANSPORTER_2"/>
    <property type="match status" value="1"/>
</dbReference>
<dbReference type="PANTHER" id="PTHR24221">
    <property type="entry name" value="ATP-BINDING CASSETTE SUB-FAMILY B"/>
    <property type="match status" value="1"/>
</dbReference>
<gene>
    <name evidence="10" type="ORF">ACFOUW_21670</name>
</gene>
<feature type="transmembrane region" description="Helical" evidence="7">
    <location>
        <begin position="55"/>
        <end position="79"/>
    </location>
</feature>
<comment type="caution">
    <text evidence="10">The sequence shown here is derived from an EMBL/GenBank/DDBJ whole genome shotgun (WGS) entry which is preliminary data.</text>
</comment>
<evidence type="ECO:0000256" key="4">
    <source>
        <dbReference type="ARBA" id="ARBA00022840"/>
    </source>
</evidence>
<dbReference type="InterPro" id="IPR003593">
    <property type="entry name" value="AAA+_ATPase"/>
</dbReference>
<dbReference type="Gene3D" id="1.20.1560.10">
    <property type="entry name" value="ABC transporter type 1, transmembrane domain"/>
    <property type="match status" value="1"/>
</dbReference>
<dbReference type="SMART" id="SM00382">
    <property type="entry name" value="AAA"/>
    <property type="match status" value="1"/>
</dbReference>
<evidence type="ECO:0000256" key="3">
    <source>
        <dbReference type="ARBA" id="ARBA00022741"/>
    </source>
</evidence>
<evidence type="ECO:0000256" key="6">
    <source>
        <dbReference type="ARBA" id="ARBA00023136"/>
    </source>
</evidence>
<keyword evidence="3" id="KW-0547">Nucleotide-binding</keyword>
<dbReference type="SUPFAM" id="SSF90123">
    <property type="entry name" value="ABC transporter transmembrane region"/>
    <property type="match status" value="1"/>
</dbReference>
<protein>
    <submittedName>
        <fullName evidence="10">ABC transporter ATP-binding protein</fullName>
    </submittedName>
</protein>
<evidence type="ECO:0000313" key="10">
    <source>
        <dbReference type="EMBL" id="MFC3763462.1"/>
    </source>
</evidence>
<keyword evidence="5 7" id="KW-1133">Transmembrane helix</keyword>
<evidence type="ECO:0000259" key="8">
    <source>
        <dbReference type="PROSITE" id="PS50893"/>
    </source>
</evidence>
<dbReference type="SUPFAM" id="SSF52540">
    <property type="entry name" value="P-loop containing nucleoside triphosphate hydrolases"/>
    <property type="match status" value="1"/>
</dbReference>
<dbReference type="Proteomes" id="UP001595699">
    <property type="component" value="Unassembled WGS sequence"/>
</dbReference>
<dbReference type="InterPro" id="IPR027417">
    <property type="entry name" value="P-loop_NTPase"/>
</dbReference>
<evidence type="ECO:0000313" key="11">
    <source>
        <dbReference type="Proteomes" id="UP001595699"/>
    </source>
</evidence>
<proteinExistence type="predicted"/>
<feature type="transmembrane region" description="Helical" evidence="7">
    <location>
        <begin position="133"/>
        <end position="155"/>
    </location>
</feature>
<comment type="subcellular location">
    <subcellularLocation>
        <location evidence="1">Cell membrane</location>
        <topology evidence="1">Multi-pass membrane protein</topology>
    </subcellularLocation>
</comment>
<dbReference type="InterPro" id="IPR039421">
    <property type="entry name" value="Type_1_exporter"/>
</dbReference>
<reference evidence="11" key="1">
    <citation type="journal article" date="2019" name="Int. J. Syst. Evol. Microbiol.">
        <title>The Global Catalogue of Microorganisms (GCM) 10K type strain sequencing project: providing services to taxonomists for standard genome sequencing and annotation.</title>
        <authorList>
            <consortium name="The Broad Institute Genomics Platform"/>
            <consortium name="The Broad Institute Genome Sequencing Center for Infectious Disease"/>
            <person name="Wu L."/>
            <person name="Ma J."/>
        </authorList>
    </citation>
    <scope>NUCLEOTIDE SEQUENCE [LARGE SCALE GENOMIC DNA]</scope>
    <source>
        <strain evidence="11">CGMCC 4.7241</strain>
    </source>
</reference>
<feature type="domain" description="ABC transmembrane type-1" evidence="9">
    <location>
        <begin position="23"/>
        <end position="307"/>
    </location>
</feature>
<accession>A0ABV7YET8</accession>
<dbReference type="RefSeq" id="WP_205117814.1">
    <property type="nucleotide sequence ID" value="NZ_JAFBCM010000001.1"/>
</dbReference>
<feature type="transmembrane region" description="Helical" evidence="7">
    <location>
        <begin position="21"/>
        <end position="43"/>
    </location>
</feature>
<organism evidence="10 11">
    <name type="scientific">Tenggerimyces flavus</name>
    <dbReference type="NCBI Taxonomy" id="1708749"/>
    <lineage>
        <taxon>Bacteria</taxon>
        <taxon>Bacillati</taxon>
        <taxon>Actinomycetota</taxon>
        <taxon>Actinomycetes</taxon>
        <taxon>Propionibacteriales</taxon>
        <taxon>Nocardioidaceae</taxon>
        <taxon>Tenggerimyces</taxon>
    </lineage>
</organism>
<keyword evidence="4 10" id="KW-0067">ATP-binding</keyword>
<dbReference type="InterPro" id="IPR003439">
    <property type="entry name" value="ABC_transporter-like_ATP-bd"/>
</dbReference>